<comment type="similarity">
    <text evidence="1">Belongs to the universal ribosomal protein uL23 family.</text>
</comment>
<dbReference type="SUPFAM" id="SSF54189">
    <property type="entry name" value="Ribosomal proteins S24e, L23 and L15e"/>
    <property type="match status" value="1"/>
</dbReference>
<gene>
    <name evidence="6" type="ORF">K491DRAFT_774036</name>
</gene>
<dbReference type="EMBL" id="MU004294">
    <property type="protein sequence ID" value="KAF2661355.1"/>
    <property type="molecule type" value="Genomic_DNA"/>
</dbReference>
<dbReference type="GO" id="GO:0032543">
    <property type="term" value="P:mitochondrial translation"/>
    <property type="evidence" value="ECO:0007669"/>
    <property type="project" value="TreeGrafter"/>
</dbReference>
<protein>
    <recommendedName>
        <fullName evidence="4">Large ribosomal subunit protein uL23m</fullName>
    </recommendedName>
</protein>
<dbReference type="AlphaFoldDB" id="A0A6A6TMR0"/>
<sequence>MDKSLVDKAVRVVKFGQKAIYLPKFTIALIRTPRLSPYHARFQVPLNFSKFDLRDYLYHAYNVRALSIRSYIEQQPVRAHVSAPRQLFRPEAKKFMTIEMSAPFVWPAEPESWEKWMDEGAEGKKTGRARAEQKLQIEEIEARREEYEVLREQARSVLEGAQREGREAWEKGRSEKWVRSDERGFAVKV</sequence>
<dbReference type="OrthoDB" id="275582at2759"/>
<dbReference type="PANTHER" id="PTHR12059:SF5">
    <property type="entry name" value="LARGE RIBOSOMAL SUBUNIT PROTEIN UL23M"/>
    <property type="match status" value="1"/>
</dbReference>
<evidence type="ECO:0000256" key="5">
    <source>
        <dbReference type="SAM" id="Coils"/>
    </source>
</evidence>
<proteinExistence type="inferred from homology"/>
<feature type="coiled-coil region" evidence="5">
    <location>
        <begin position="128"/>
        <end position="164"/>
    </location>
</feature>
<name>A0A6A6TMR0_9PLEO</name>
<evidence type="ECO:0000256" key="4">
    <source>
        <dbReference type="ARBA" id="ARBA00039977"/>
    </source>
</evidence>
<evidence type="ECO:0000256" key="2">
    <source>
        <dbReference type="ARBA" id="ARBA00022980"/>
    </source>
</evidence>
<dbReference type="InterPro" id="IPR013025">
    <property type="entry name" value="Ribosomal_uL23-like"/>
</dbReference>
<dbReference type="InterPro" id="IPR012677">
    <property type="entry name" value="Nucleotide-bd_a/b_plait_sf"/>
</dbReference>
<dbReference type="Gene3D" id="3.30.70.330">
    <property type="match status" value="1"/>
</dbReference>
<evidence type="ECO:0000256" key="3">
    <source>
        <dbReference type="ARBA" id="ARBA00023274"/>
    </source>
</evidence>
<dbReference type="PANTHER" id="PTHR12059">
    <property type="entry name" value="RIBOSOMAL PROTEIN L23-RELATED"/>
    <property type="match status" value="1"/>
</dbReference>
<keyword evidence="2" id="KW-0689">Ribosomal protein</keyword>
<keyword evidence="5" id="KW-0175">Coiled coil</keyword>
<keyword evidence="7" id="KW-1185">Reference proteome</keyword>
<dbReference type="GO" id="GO:0003735">
    <property type="term" value="F:structural constituent of ribosome"/>
    <property type="evidence" value="ECO:0007669"/>
    <property type="project" value="InterPro"/>
</dbReference>
<organism evidence="6 7">
    <name type="scientific">Lophiostoma macrostomum CBS 122681</name>
    <dbReference type="NCBI Taxonomy" id="1314788"/>
    <lineage>
        <taxon>Eukaryota</taxon>
        <taxon>Fungi</taxon>
        <taxon>Dikarya</taxon>
        <taxon>Ascomycota</taxon>
        <taxon>Pezizomycotina</taxon>
        <taxon>Dothideomycetes</taxon>
        <taxon>Pleosporomycetidae</taxon>
        <taxon>Pleosporales</taxon>
        <taxon>Lophiostomataceae</taxon>
        <taxon>Lophiostoma</taxon>
    </lineage>
</organism>
<evidence type="ECO:0000256" key="1">
    <source>
        <dbReference type="ARBA" id="ARBA00006700"/>
    </source>
</evidence>
<accession>A0A6A6TMR0</accession>
<evidence type="ECO:0000313" key="7">
    <source>
        <dbReference type="Proteomes" id="UP000799324"/>
    </source>
</evidence>
<dbReference type="Proteomes" id="UP000799324">
    <property type="component" value="Unassembled WGS sequence"/>
</dbReference>
<dbReference type="GO" id="GO:0005762">
    <property type="term" value="C:mitochondrial large ribosomal subunit"/>
    <property type="evidence" value="ECO:0007669"/>
    <property type="project" value="TreeGrafter"/>
</dbReference>
<reference evidence="6" key="1">
    <citation type="journal article" date="2020" name="Stud. Mycol.">
        <title>101 Dothideomycetes genomes: a test case for predicting lifestyles and emergence of pathogens.</title>
        <authorList>
            <person name="Haridas S."/>
            <person name="Albert R."/>
            <person name="Binder M."/>
            <person name="Bloem J."/>
            <person name="Labutti K."/>
            <person name="Salamov A."/>
            <person name="Andreopoulos B."/>
            <person name="Baker S."/>
            <person name="Barry K."/>
            <person name="Bills G."/>
            <person name="Bluhm B."/>
            <person name="Cannon C."/>
            <person name="Castanera R."/>
            <person name="Culley D."/>
            <person name="Daum C."/>
            <person name="Ezra D."/>
            <person name="Gonzalez J."/>
            <person name="Henrissat B."/>
            <person name="Kuo A."/>
            <person name="Liang C."/>
            <person name="Lipzen A."/>
            <person name="Lutzoni F."/>
            <person name="Magnuson J."/>
            <person name="Mondo S."/>
            <person name="Nolan M."/>
            <person name="Ohm R."/>
            <person name="Pangilinan J."/>
            <person name="Park H.-J."/>
            <person name="Ramirez L."/>
            <person name="Alfaro M."/>
            <person name="Sun H."/>
            <person name="Tritt A."/>
            <person name="Yoshinaga Y."/>
            <person name="Zwiers L.-H."/>
            <person name="Turgeon B."/>
            <person name="Goodwin S."/>
            <person name="Spatafora J."/>
            <person name="Crous P."/>
            <person name="Grigoriev I."/>
        </authorList>
    </citation>
    <scope>NUCLEOTIDE SEQUENCE</scope>
    <source>
        <strain evidence="6">CBS 122681</strain>
    </source>
</reference>
<evidence type="ECO:0000313" key="6">
    <source>
        <dbReference type="EMBL" id="KAF2661355.1"/>
    </source>
</evidence>
<keyword evidence="3" id="KW-0687">Ribonucleoprotein</keyword>
<dbReference type="InterPro" id="IPR012678">
    <property type="entry name" value="Ribosomal_uL23/eL15/eS24_sf"/>
</dbReference>